<dbReference type="GO" id="GO:0006508">
    <property type="term" value="P:proteolysis"/>
    <property type="evidence" value="ECO:0007669"/>
    <property type="project" value="UniProtKB-KW"/>
</dbReference>
<evidence type="ECO:0000256" key="2">
    <source>
        <dbReference type="ARBA" id="ARBA00022438"/>
    </source>
</evidence>
<feature type="domain" description="Cytosol aminopeptidase" evidence="6">
    <location>
        <begin position="307"/>
        <end position="314"/>
    </location>
</feature>
<dbReference type="PROSITE" id="PS00631">
    <property type="entry name" value="CYTOSOL_AP"/>
    <property type="match status" value="1"/>
</dbReference>
<dbReference type="Pfam" id="PF21337">
    <property type="entry name" value="Peptidase_M17_N_1"/>
    <property type="match status" value="1"/>
</dbReference>
<keyword evidence="2 7" id="KW-0031">Aminopeptidase</keyword>
<evidence type="ECO:0000256" key="1">
    <source>
        <dbReference type="ARBA" id="ARBA00009528"/>
    </source>
</evidence>
<dbReference type="STRING" id="665467.SAMN02982931_04440"/>
<evidence type="ECO:0000313" key="7">
    <source>
        <dbReference type="EMBL" id="SDB56107.1"/>
    </source>
</evidence>
<dbReference type="RefSeq" id="WP_090880419.1">
    <property type="nucleotide sequence ID" value="NZ_FMXQ01000012.1"/>
</dbReference>
<dbReference type="Pfam" id="PF00883">
    <property type="entry name" value="Peptidase_M17"/>
    <property type="match status" value="1"/>
</dbReference>
<dbReference type="InterPro" id="IPR048816">
    <property type="entry name" value="Peptidase_M17_N_1"/>
</dbReference>
<evidence type="ECO:0000313" key="8">
    <source>
        <dbReference type="Proteomes" id="UP000199071"/>
    </source>
</evidence>
<name>A0A1G6EF41_9HYPH</name>
<protein>
    <submittedName>
        <fullName evidence="7">Leucyl aminopeptidase</fullName>
    </submittedName>
</protein>
<reference evidence="7 8" key="1">
    <citation type="submission" date="2016-10" db="EMBL/GenBank/DDBJ databases">
        <authorList>
            <person name="de Groot N.N."/>
        </authorList>
    </citation>
    <scope>NUCLEOTIDE SEQUENCE [LARGE SCALE GENOMIC DNA]</scope>
    <source>
        <strain evidence="7 8">ATCC 35022</strain>
    </source>
</reference>
<keyword evidence="4" id="KW-0378">Hydrolase</keyword>
<dbReference type="AlphaFoldDB" id="A0A1G6EF41"/>
<dbReference type="GO" id="GO:0070006">
    <property type="term" value="F:metalloaminopeptidase activity"/>
    <property type="evidence" value="ECO:0007669"/>
    <property type="project" value="InterPro"/>
</dbReference>
<organism evidence="7 8">
    <name type="scientific">Bauldia litoralis</name>
    <dbReference type="NCBI Taxonomy" id="665467"/>
    <lineage>
        <taxon>Bacteria</taxon>
        <taxon>Pseudomonadati</taxon>
        <taxon>Pseudomonadota</taxon>
        <taxon>Alphaproteobacteria</taxon>
        <taxon>Hyphomicrobiales</taxon>
        <taxon>Kaistiaceae</taxon>
        <taxon>Bauldia</taxon>
    </lineage>
</organism>
<dbReference type="Gene3D" id="3.40.630.10">
    <property type="entry name" value="Zn peptidases"/>
    <property type="match status" value="1"/>
</dbReference>
<evidence type="ECO:0000256" key="5">
    <source>
        <dbReference type="ARBA" id="ARBA00023211"/>
    </source>
</evidence>
<proteinExistence type="inferred from homology"/>
<evidence type="ECO:0000259" key="6">
    <source>
        <dbReference type="PROSITE" id="PS00631"/>
    </source>
</evidence>
<dbReference type="EMBL" id="FMXQ01000012">
    <property type="protein sequence ID" value="SDB56107.1"/>
    <property type="molecule type" value="Genomic_DNA"/>
</dbReference>
<dbReference type="Gene3D" id="3.40.220.10">
    <property type="entry name" value="Leucine Aminopeptidase, subunit E, domain 1"/>
    <property type="match status" value="1"/>
</dbReference>
<dbReference type="Proteomes" id="UP000199071">
    <property type="component" value="Unassembled WGS sequence"/>
</dbReference>
<dbReference type="OrthoDB" id="9809354at2"/>
<keyword evidence="5" id="KW-0464">Manganese</keyword>
<dbReference type="CDD" id="cd00433">
    <property type="entry name" value="Peptidase_M17"/>
    <property type="match status" value="1"/>
</dbReference>
<evidence type="ECO:0000256" key="4">
    <source>
        <dbReference type="ARBA" id="ARBA00022801"/>
    </source>
</evidence>
<dbReference type="SUPFAM" id="SSF53187">
    <property type="entry name" value="Zn-dependent exopeptidases"/>
    <property type="match status" value="1"/>
</dbReference>
<dbReference type="PANTHER" id="PTHR11963">
    <property type="entry name" value="LEUCINE AMINOPEPTIDASE-RELATED"/>
    <property type="match status" value="1"/>
</dbReference>
<dbReference type="InterPro" id="IPR043472">
    <property type="entry name" value="Macro_dom-like"/>
</dbReference>
<dbReference type="PANTHER" id="PTHR11963:SF20">
    <property type="entry name" value="PEPTIDASE B"/>
    <property type="match status" value="1"/>
</dbReference>
<dbReference type="GO" id="GO:0005737">
    <property type="term" value="C:cytoplasm"/>
    <property type="evidence" value="ECO:0007669"/>
    <property type="project" value="InterPro"/>
</dbReference>
<dbReference type="PRINTS" id="PR00481">
    <property type="entry name" value="LAMNOPPTDASE"/>
</dbReference>
<evidence type="ECO:0000256" key="3">
    <source>
        <dbReference type="ARBA" id="ARBA00022670"/>
    </source>
</evidence>
<dbReference type="GO" id="GO:0030145">
    <property type="term" value="F:manganese ion binding"/>
    <property type="evidence" value="ECO:0007669"/>
    <property type="project" value="InterPro"/>
</dbReference>
<dbReference type="InterPro" id="IPR000819">
    <property type="entry name" value="Peptidase_M17_C"/>
</dbReference>
<comment type="similarity">
    <text evidence="1">Belongs to the peptidase M17 family.</text>
</comment>
<accession>A0A1G6EF41</accession>
<dbReference type="InterPro" id="IPR011356">
    <property type="entry name" value="Leucine_aapep/pepB"/>
</dbReference>
<gene>
    <name evidence="7" type="ORF">SAMN02982931_04440</name>
</gene>
<sequence length="460" mass="47322">MPDCLIAETATSSTPIHAVTPASLGAFVAGPGAAAAGWIADSGFNAGAAGAILAIPDADGGRAAILFGLGEAAAPNPLIAGALSAALPAGTYRLESGFDDPAMATLAFALGAYRFTRYRAGEPAPRLVIPPGIDADRVIRIADGVTLTRDLVNTAANDLGPAELAEAAEELAERHGAGFAVTMGDALAEGFPMIHTVGAAAVAARAPRLIDFTWGNADAPKVTLVGKGVCFDTGGLDLKPSAGMLLMKKDMGGAANVLGLAHMIMAAGLPVRLRVLIPAVENAVSGIAFRPGDVLRSRKGLTVEIGNTDAEGRLVLADALALACEESPDLVIDMATLTGAARVALGPELPPVYTDDERLAADVMRHSEIAADPVWRMPLWSPYMAMLESKIADINNAGATPFAGSITAALFLQRFVPADIAWLHADIFAWTPAPKPGRPQGGEAHAIRALYSCLEERYGS</sequence>
<keyword evidence="3" id="KW-0645">Protease</keyword>
<keyword evidence="8" id="KW-1185">Reference proteome</keyword>